<dbReference type="NCBIfam" id="TIGR00004">
    <property type="entry name" value="Rid family detoxifying hydrolase"/>
    <property type="match status" value="1"/>
</dbReference>
<dbReference type="PANTHER" id="PTHR11803">
    <property type="entry name" value="2-IMINOBUTANOATE/2-IMINOPROPANOATE DEAMINASE RIDA"/>
    <property type="match status" value="1"/>
</dbReference>
<dbReference type="FunFam" id="3.30.1330.40:FF:000001">
    <property type="entry name" value="L-PSP family endoribonuclease"/>
    <property type="match status" value="1"/>
</dbReference>
<name>A0A232LS86_9EURO</name>
<feature type="non-terminal residue" evidence="2">
    <location>
        <position position="1"/>
    </location>
</feature>
<reference evidence="2 3" key="1">
    <citation type="journal article" date="2015" name="Environ. Microbiol.">
        <title>Metagenome sequence of Elaphomyces granulatus from sporocarp tissue reveals Ascomycota ectomycorrhizal fingerprints of genome expansion and a Proteobacteria-rich microbiome.</title>
        <authorList>
            <person name="Quandt C.A."/>
            <person name="Kohler A."/>
            <person name="Hesse C.N."/>
            <person name="Sharpton T.J."/>
            <person name="Martin F."/>
            <person name="Spatafora J.W."/>
        </authorList>
    </citation>
    <scope>NUCLEOTIDE SEQUENCE [LARGE SCALE GENOMIC DNA]</scope>
    <source>
        <strain evidence="2 3">OSC145934</strain>
    </source>
</reference>
<comment type="similarity">
    <text evidence="1">Belongs to the RutC family.</text>
</comment>
<sequence length="97" mass="10351">IFVSGQIPVDPSGKLVEGSIGEKTAVCCRNISAILQAGGSSVSKIVKLTVYLTDMANFDEMNATYEQFFVHKPARACVAVHQLPKGVPVEIDCVALQ</sequence>
<dbReference type="SUPFAM" id="SSF55298">
    <property type="entry name" value="YjgF-like"/>
    <property type="match status" value="1"/>
</dbReference>
<gene>
    <name evidence="2" type="ORF">Egran_05555</name>
</gene>
<dbReference type="PANTHER" id="PTHR11803:SF58">
    <property type="entry name" value="PROTEIN HMF1-RELATED"/>
    <property type="match status" value="1"/>
</dbReference>
<dbReference type="AlphaFoldDB" id="A0A232LS86"/>
<dbReference type="Proteomes" id="UP000243515">
    <property type="component" value="Unassembled WGS sequence"/>
</dbReference>
<evidence type="ECO:0000313" key="2">
    <source>
        <dbReference type="EMBL" id="OXV06677.1"/>
    </source>
</evidence>
<accession>A0A232LS86</accession>
<keyword evidence="3" id="KW-1185">Reference proteome</keyword>
<evidence type="ECO:0000256" key="1">
    <source>
        <dbReference type="ARBA" id="ARBA00010552"/>
    </source>
</evidence>
<dbReference type="GO" id="GO:0019239">
    <property type="term" value="F:deaminase activity"/>
    <property type="evidence" value="ECO:0007669"/>
    <property type="project" value="TreeGrafter"/>
</dbReference>
<comment type="caution">
    <text evidence="2">The sequence shown here is derived from an EMBL/GenBank/DDBJ whole genome shotgun (WGS) entry which is preliminary data.</text>
</comment>
<evidence type="ECO:0000313" key="3">
    <source>
        <dbReference type="Proteomes" id="UP000243515"/>
    </source>
</evidence>
<organism evidence="2 3">
    <name type="scientific">Elaphomyces granulatus</name>
    <dbReference type="NCBI Taxonomy" id="519963"/>
    <lineage>
        <taxon>Eukaryota</taxon>
        <taxon>Fungi</taxon>
        <taxon>Dikarya</taxon>
        <taxon>Ascomycota</taxon>
        <taxon>Pezizomycotina</taxon>
        <taxon>Eurotiomycetes</taxon>
        <taxon>Eurotiomycetidae</taxon>
        <taxon>Eurotiales</taxon>
        <taxon>Elaphomycetaceae</taxon>
        <taxon>Elaphomyces</taxon>
    </lineage>
</organism>
<dbReference type="GO" id="GO:0005739">
    <property type="term" value="C:mitochondrion"/>
    <property type="evidence" value="ECO:0007669"/>
    <property type="project" value="UniProtKB-ARBA"/>
</dbReference>
<dbReference type="Pfam" id="PF01042">
    <property type="entry name" value="Ribonuc_L-PSP"/>
    <property type="match status" value="1"/>
</dbReference>
<dbReference type="Gene3D" id="3.30.1330.40">
    <property type="entry name" value="RutC-like"/>
    <property type="match status" value="1"/>
</dbReference>
<dbReference type="GO" id="GO:0005829">
    <property type="term" value="C:cytosol"/>
    <property type="evidence" value="ECO:0007669"/>
    <property type="project" value="TreeGrafter"/>
</dbReference>
<dbReference type="CDD" id="cd00448">
    <property type="entry name" value="YjgF_YER057c_UK114_family"/>
    <property type="match status" value="1"/>
</dbReference>
<dbReference type="OrthoDB" id="309640at2759"/>
<protein>
    <submittedName>
        <fullName evidence="2">Uncharacterized protein</fullName>
    </submittedName>
</protein>
<dbReference type="InterPro" id="IPR035959">
    <property type="entry name" value="RutC-like_sf"/>
</dbReference>
<dbReference type="InterPro" id="IPR006175">
    <property type="entry name" value="YjgF/YER057c/UK114"/>
</dbReference>
<dbReference type="InterPro" id="IPR006056">
    <property type="entry name" value="RidA"/>
</dbReference>
<proteinExistence type="inferred from homology"/>
<dbReference type="EMBL" id="NPHW01005528">
    <property type="protein sequence ID" value="OXV06677.1"/>
    <property type="molecule type" value="Genomic_DNA"/>
</dbReference>